<feature type="domain" description="Nucleoside transporter/FeoB GTPase Gate" evidence="2">
    <location>
        <begin position="43"/>
        <end position="138"/>
    </location>
</feature>
<feature type="transmembrane region" description="Helical" evidence="1">
    <location>
        <begin position="121"/>
        <end position="141"/>
    </location>
</feature>
<feature type="transmembrane region" description="Helical" evidence="1">
    <location>
        <begin position="323"/>
        <end position="345"/>
    </location>
</feature>
<protein>
    <submittedName>
        <fullName evidence="3">Sporulation integral membrane protein YlbJ</fullName>
    </submittedName>
</protein>
<accession>A0A5D8QHN7</accession>
<keyword evidence="1" id="KW-1133">Transmembrane helix</keyword>
<reference evidence="3 4" key="1">
    <citation type="submission" date="2019-08" db="EMBL/GenBank/DDBJ databases">
        <title>Calorimonas adulescens gen. nov., sp. nov., an anaerobic thermophilic bacterium from Sakhalin hot spring.</title>
        <authorList>
            <person name="Khomyakova M.A."/>
            <person name="Merkel A.Y."/>
            <person name="Novikov A."/>
            <person name="Bonch-Osmolovskaya E.A."/>
            <person name="Slobodkin A.I."/>
        </authorList>
    </citation>
    <scope>NUCLEOTIDE SEQUENCE [LARGE SCALE GENOMIC DNA]</scope>
    <source>
        <strain evidence="3 4">A05MB</strain>
    </source>
</reference>
<keyword evidence="1" id="KW-0812">Transmembrane</keyword>
<evidence type="ECO:0000313" key="4">
    <source>
        <dbReference type="Proteomes" id="UP000322976"/>
    </source>
</evidence>
<keyword evidence="1" id="KW-0472">Membrane</keyword>
<dbReference type="EMBL" id="VTPS01000001">
    <property type="protein sequence ID" value="TZE83396.1"/>
    <property type="molecule type" value="Genomic_DNA"/>
</dbReference>
<name>A0A5D8QHN7_9THEO</name>
<evidence type="ECO:0000313" key="3">
    <source>
        <dbReference type="EMBL" id="TZE83396.1"/>
    </source>
</evidence>
<keyword evidence="4" id="KW-1185">Reference proteome</keyword>
<feature type="transmembrane region" description="Helical" evidence="1">
    <location>
        <begin position="7"/>
        <end position="29"/>
    </location>
</feature>
<organism evidence="3 4">
    <name type="scientific">Calorimonas adulescens</name>
    <dbReference type="NCBI Taxonomy" id="2606906"/>
    <lineage>
        <taxon>Bacteria</taxon>
        <taxon>Bacillati</taxon>
        <taxon>Bacillota</taxon>
        <taxon>Clostridia</taxon>
        <taxon>Thermoanaerobacterales</taxon>
        <taxon>Thermoanaerobacteraceae</taxon>
        <taxon>Calorimonas</taxon>
    </lineage>
</organism>
<evidence type="ECO:0000256" key="1">
    <source>
        <dbReference type="SAM" id="Phobius"/>
    </source>
</evidence>
<dbReference type="Pfam" id="PF07670">
    <property type="entry name" value="Gate"/>
    <property type="match status" value="1"/>
</dbReference>
<sequence length="392" mass="43149">MKIKKWFFGLLSLAAGIMTISMILFPQQILDAARQGLFLWANNVFPSLFPFYVINQLLIGFGIVNFIGTLFEPIMRPLLNVPGEGALCFSLGIASGYPMGAKLISSLRSINSCTKYEAERLMSFCNSAGPLFIIGVVGIGIFNNPVIGYLLVLCNYAGLLSTGLLFRIHGTIEHKNIIHLNNNNLFKRAIQNMKAAQKKDGRNFNYLFSDSVKDGINLMLTIGGYIIIFSVIVRLINITGLTTSLSNVINIISKGLISKEIAIGIINGIFEMTIGCNTLKELSISLYQKTILAGLIISWGGLSTHAQIQNVIEHTDISYMSYFCAKIAHSILTATYVYFIYPLIIKPSATEAISFNNSWLSNVEFSLAIIIIVIAVIVSMAIINSLAFRDPY</sequence>
<gene>
    <name evidence="3" type="primary">ylbJ</name>
    <name evidence="3" type="ORF">FWJ32_00480</name>
</gene>
<dbReference type="InterPro" id="IPR014226">
    <property type="entry name" value="Spore_IM_YlbJ"/>
</dbReference>
<feature type="transmembrane region" description="Helical" evidence="1">
    <location>
        <begin position="147"/>
        <end position="166"/>
    </location>
</feature>
<feature type="transmembrane region" description="Helical" evidence="1">
    <location>
        <begin position="216"/>
        <end position="236"/>
    </location>
</feature>
<dbReference type="NCBIfam" id="TIGR02871">
    <property type="entry name" value="spore_ylbJ"/>
    <property type="match status" value="1"/>
</dbReference>
<proteinExistence type="predicted"/>
<feature type="transmembrane region" description="Helical" evidence="1">
    <location>
        <begin position="49"/>
        <end position="71"/>
    </location>
</feature>
<dbReference type="InterPro" id="IPR011642">
    <property type="entry name" value="Gate_dom"/>
</dbReference>
<dbReference type="RefSeq" id="WP_149544014.1">
    <property type="nucleotide sequence ID" value="NZ_VTPS01000001.1"/>
</dbReference>
<evidence type="ECO:0000259" key="2">
    <source>
        <dbReference type="Pfam" id="PF07670"/>
    </source>
</evidence>
<feature type="transmembrane region" description="Helical" evidence="1">
    <location>
        <begin position="365"/>
        <end position="388"/>
    </location>
</feature>
<comment type="caution">
    <text evidence="3">The sequence shown here is derived from an EMBL/GenBank/DDBJ whole genome shotgun (WGS) entry which is preliminary data.</text>
</comment>
<dbReference type="AlphaFoldDB" id="A0A5D8QHN7"/>
<dbReference type="Proteomes" id="UP000322976">
    <property type="component" value="Unassembled WGS sequence"/>
</dbReference>